<dbReference type="Gene3D" id="3.30.530.20">
    <property type="match status" value="1"/>
</dbReference>
<feature type="compositionally biased region" description="Basic and acidic residues" evidence="5">
    <location>
        <begin position="1065"/>
        <end position="1076"/>
    </location>
</feature>
<feature type="region of interest" description="Disordered" evidence="5">
    <location>
        <begin position="1321"/>
        <end position="1340"/>
    </location>
</feature>
<organism evidence="8 9">
    <name type="scientific">Pythium oligandrum</name>
    <name type="common">Mycoparasitic fungus</name>
    <dbReference type="NCBI Taxonomy" id="41045"/>
    <lineage>
        <taxon>Eukaryota</taxon>
        <taxon>Sar</taxon>
        <taxon>Stramenopiles</taxon>
        <taxon>Oomycota</taxon>
        <taxon>Peronosporomycetes</taxon>
        <taxon>Pythiales</taxon>
        <taxon>Pythiaceae</taxon>
        <taxon>Pythium</taxon>
    </lineage>
</organism>
<feature type="region of interest" description="Disordered" evidence="5">
    <location>
        <begin position="1373"/>
        <end position="1399"/>
    </location>
</feature>
<dbReference type="Proteomes" id="UP000794436">
    <property type="component" value="Unassembled WGS sequence"/>
</dbReference>
<dbReference type="InterPro" id="IPR011011">
    <property type="entry name" value="Znf_FYVE_PHD"/>
</dbReference>
<feature type="compositionally biased region" description="Polar residues" evidence="5">
    <location>
        <begin position="376"/>
        <end position="387"/>
    </location>
</feature>
<dbReference type="OrthoDB" id="162126at2759"/>
<feature type="region of interest" description="Disordered" evidence="5">
    <location>
        <begin position="1443"/>
        <end position="1465"/>
    </location>
</feature>
<feature type="region of interest" description="Disordered" evidence="5">
    <location>
        <begin position="694"/>
        <end position="718"/>
    </location>
</feature>
<accession>A0A8K1CSU1</accession>
<feature type="compositionally biased region" description="Polar residues" evidence="5">
    <location>
        <begin position="1374"/>
        <end position="1384"/>
    </location>
</feature>
<dbReference type="PANTHER" id="PTHR13510:SF44">
    <property type="entry name" value="RABENOSYN-5"/>
    <property type="match status" value="1"/>
</dbReference>
<reference evidence="8" key="1">
    <citation type="submission" date="2019-03" db="EMBL/GenBank/DDBJ databases">
        <title>Long read genome sequence of the mycoparasitic Pythium oligandrum ATCC 38472 isolated from sugarbeet rhizosphere.</title>
        <authorList>
            <person name="Gaulin E."/>
        </authorList>
    </citation>
    <scope>NUCLEOTIDE SEQUENCE</scope>
    <source>
        <strain evidence="8">ATCC 38472_TT</strain>
    </source>
</reference>
<dbReference type="InterPro" id="IPR002913">
    <property type="entry name" value="START_lipid-bd_dom"/>
</dbReference>
<dbReference type="PROSITE" id="PS50178">
    <property type="entry name" value="ZF_FYVE"/>
    <property type="match status" value="1"/>
</dbReference>
<dbReference type="InterPro" id="IPR052727">
    <property type="entry name" value="Rab4/Rab5_effector"/>
</dbReference>
<dbReference type="GO" id="GO:0008289">
    <property type="term" value="F:lipid binding"/>
    <property type="evidence" value="ECO:0007669"/>
    <property type="project" value="InterPro"/>
</dbReference>
<evidence type="ECO:0000259" key="6">
    <source>
        <dbReference type="PROSITE" id="PS50178"/>
    </source>
</evidence>
<feature type="compositionally biased region" description="Acidic residues" evidence="5">
    <location>
        <begin position="1448"/>
        <end position="1465"/>
    </location>
</feature>
<dbReference type="GO" id="GO:0008270">
    <property type="term" value="F:zinc ion binding"/>
    <property type="evidence" value="ECO:0007669"/>
    <property type="project" value="UniProtKB-KW"/>
</dbReference>
<evidence type="ECO:0000256" key="5">
    <source>
        <dbReference type="SAM" id="MobiDB-lite"/>
    </source>
</evidence>
<dbReference type="InterPro" id="IPR017455">
    <property type="entry name" value="Znf_FYVE-rel"/>
</dbReference>
<sequence length="1465" mass="162471">MAHPQEWIPLQENYFDTPLLSKREKSYLVRKSCEAAQEVVERARSSVQWRHVEKYNDVQIYAGFSRGTYSAEPTSMCGVTTVPASVKEVASLFDLSTTRAMKEFGDEHRGLFYDAVVLYNLQPRSKERPMHQVTAKWIAVKCARGTDDRDFCYLECQDKFIDSSGRRGWVMCLHSIKLPGCEDLSREFGFVRGSFYHSGFIVVESDRPGFVDIIHMLQMNLKQNATMPAGIMRERIAFVNRIKDMLRTKRLNEQRYLSDLELVPKKYRSRCNVCQDSFSLLLLRKMNCRKCGEVVCGACSKDFDVTNAKFLETIKLRICMHCYQLITSGQMQHTSPLDQPRQSTSLSLLGYHDDNLNASVITQMPRGRQTRESQRQTKIFLSSMRGQSTAPRRSSRATRETEPGHMHQRQTVRYNPQDDLDPAMVRRYSSRPISGGVPPPRPRSSSRQDRYSRANEHSYGYNGPPPAAPPRTLPPRSTIDMSQRPESLFDRPTSGIDSNGRRRGDSVTKQPMINQPMSNHAMSNQPVPLSRPSSRNSFKIPESLYDYNTPVVHQEPPRSPVQRDSTSSVSSTGSIDIDAYDANAAKNEPAQRGSMMRTTAHDARSPMMGFKQIPGPPALEFDDDTEGSIGSESEPELMAPVVQRKKKLTVETYDEEEYYDGEEETKAEEYSATPALPPPSPSAYLAMKAALSPTSTRDSTDFPFRRSNFSIPDDPALNTANCDTKYLDSEMRLFHGQPFVVRDGRSSIDQGRVSGSLTASSSHASELTVEASPASREPFLAGAPSSPTSPDHGPSRPPLYGRPRKSSQSSAKSGGRMSESRVPSETLMLPAMGDHDATEKTGVKNGSVISSTSSGGQFDTNATMLSSAPSAEDVDDLAFAVPDVDNMHANDNGHVVIVPTESKPAQGRSSHSSALEESYEIPAYEEELDSSSSEERFVEIIDDEPSVPAPPAPKPSPTLSAANGEYDMANIALVDLDSVKSMQAMKDSGVFDSDDDLVLSESEDGSESEVGSVTRLSEDAGSRPSVVEIARASETSVKSGRNSESRERGNSGNTVDGAFVMVHSADAHEGDRKSEPEVVTTLSAAIPARDSLSDRNRVASSGRRSSQGRTSEEFVNRSSEAFVKRSSEASANRSSEAFVNRSSEASRSSEAFVNRSSEAFVTRSSEVFVNRSSEAFDNRASEGFDRRSSEMNDAELFISRDSESPEVRNSEVAPEYQPRRSSERGSERSASGESEESVHEYDDRDSEMFIDRASEQGIAHHHEERSSEIEGKRASEVQVERKSEQAPAQLTTEDLSRERPSSQRAVPSYIPLRFQSQKTIVLPSEDEEVRKSENNTPARVSLGDKPVVAVASSNQDEIEEELRRDSEVVITRKSFGNQHESNLPSLNLADDSSESESEQNDLLSARRLFSKFGSTKRLERMVVGVNSNPTFQRTFEQIQESINMLSDSESDGLDSDDEDQLTMRV</sequence>
<name>A0A8K1CSU1_PYTOL</name>
<dbReference type="Pfam" id="PF01363">
    <property type="entry name" value="FYVE"/>
    <property type="match status" value="1"/>
</dbReference>
<evidence type="ECO:0000256" key="1">
    <source>
        <dbReference type="ARBA" id="ARBA00022723"/>
    </source>
</evidence>
<dbReference type="PANTHER" id="PTHR13510">
    <property type="entry name" value="FYVE-FINGER-CONTAINING RAB5 EFFECTOR PROTEIN RABENOSYN-5-RELATED"/>
    <property type="match status" value="1"/>
</dbReference>
<feature type="region of interest" description="Disordered" evidence="5">
    <location>
        <begin position="745"/>
        <end position="824"/>
    </location>
</feature>
<keyword evidence="9" id="KW-1185">Reference proteome</keyword>
<dbReference type="EMBL" id="SPLM01000003">
    <property type="protein sequence ID" value="TMW68006.1"/>
    <property type="molecule type" value="Genomic_DNA"/>
</dbReference>
<dbReference type="SUPFAM" id="SSF57903">
    <property type="entry name" value="FYVE/PHD zinc finger"/>
    <property type="match status" value="1"/>
</dbReference>
<feature type="compositionally biased region" description="Low complexity" evidence="5">
    <location>
        <begin position="1100"/>
        <end position="1109"/>
    </location>
</feature>
<feature type="region of interest" description="Disordered" evidence="5">
    <location>
        <begin position="836"/>
        <end position="856"/>
    </location>
</feature>
<dbReference type="InterPro" id="IPR013083">
    <property type="entry name" value="Znf_RING/FYVE/PHD"/>
</dbReference>
<feature type="compositionally biased region" description="Polar residues" evidence="5">
    <location>
        <begin position="507"/>
        <end position="537"/>
    </location>
</feature>
<proteinExistence type="predicted"/>
<gene>
    <name evidence="8" type="ORF">Poli38472_007678</name>
</gene>
<dbReference type="SUPFAM" id="SSF55961">
    <property type="entry name" value="Bet v1-like"/>
    <property type="match status" value="1"/>
</dbReference>
<feature type="region of interest" description="Disordered" evidence="5">
    <location>
        <begin position="990"/>
        <end position="1156"/>
    </location>
</feature>
<comment type="caution">
    <text evidence="8">The sequence shown here is derived from an EMBL/GenBank/DDBJ whole genome shotgun (WGS) entry which is preliminary data.</text>
</comment>
<feature type="compositionally biased region" description="Basic and acidic residues" evidence="5">
    <location>
        <begin position="446"/>
        <end position="456"/>
    </location>
</feature>
<evidence type="ECO:0000313" key="8">
    <source>
        <dbReference type="EMBL" id="TMW68006.1"/>
    </source>
</evidence>
<feature type="compositionally biased region" description="Acidic residues" evidence="5">
    <location>
        <begin position="992"/>
        <end position="1007"/>
    </location>
</feature>
<evidence type="ECO:0000256" key="4">
    <source>
        <dbReference type="PROSITE-ProRule" id="PRU00091"/>
    </source>
</evidence>
<feature type="compositionally biased region" description="Low complexity" evidence="5">
    <location>
        <begin position="754"/>
        <end position="768"/>
    </location>
</feature>
<evidence type="ECO:0000259" key="7">
    <source>
        <dbReference type="PROSITE" id="PS50848"/>
    </source>
</evidence>
<feature type="region of interest" description="Disordered" evidence="5">
    <location>
        <begin position="943"/>
        <end position="962"/>
    </location>
</feature>
<feature type="region of interest" description="Disordered" evidence="5">
    <location>
        <begin position="657"/>
        <end position="678"/>
    </location>
</feature>
<evidence type="ECO:0000256" key="2">
    <source>
        <dbReference type="ARBA" id="ARBA00022771"/>
    </source>
</evidence>
<keyword evidence="2 4" id="KW-0863">Zinc-finger</keyword>
<evidence type="ECO:0000313" key="9">
    <source>
        <dbReference type="Proteomes" id="UP000794436"/>
    </source>
</evidence>
<feature type="domain" description="START" evidence="7">
    <location>
        <begin position="49"/>
        <end position="238"/>
    </location>
</feature>
<feature type="compositionally biased region" description="Basic and acidic residues" evidence="5">
    <location>
        <begin position="1198"/>
        <end position="1209"/>
    </location>
</feature>
<feature type="compositionally biased region" description="Basic and acidic residues" evidence="5">
    <location>
        <begin position="1174"/>
        <end position="1190"/>
    </location>
</feature>
<feature type="compositionally biased region" description="Low complexity" evidence="5">
    <location>
        <begin position="1128"/>
        <end position="1151"/>
    </location>
</feature>
<dbReference type="InterPro" id="IPR023393">
    <property type="entry name" value="START-like_dom_sf"/>
</dbReference>
<dbReference type="Gene3D" id="3.30.40.10">
    <property type="entry name" value="Zinc/RING finger domain, C3HC4 (zinc finger)"/>
    <property type="match status" value="1"/>
</dbReference>
<feature type="compositionally biased region" description="Pro residues" evidence="5">
    <location>
        <begin position="463"/>
        <end position="473"/>
    </location>
</feature>
<feature type="compositionally biased region" description="Pro residues" evidence="5">
    <location>
        <begin position="947"/>
        <end position="956"/>
    </location>
</feature>
<feature type="compositionally biased region" description="Low complexity" evidence="5">
    <location>
        <begin position="565"/>
        <end position="574"/>
    </location>
</feature>
<dbReference type="SMART" id="SM00064">
    <property type="entry name" value="FYVE"/>
    <property type="match status" value="1"/>
</dbReference>
<keyword evidence="3" id="KW-0862">Zinc</keyword>
<feature type="compositionally biased region" description="Acidic residues" evidence="5">
    <location>
        <begin position="657"/>
        <end position="666"/>
    </location>
</feature>
<feature type="region of interest" description="Disordered" evidence="5">
    <location>
        <begin position="1171"/>
        <end position="1310"/>
    </location>
</feature>
<evidence type="ECO:0000256" key="3">
    <source>
        <dbReference type="ARBA" id="ARBA00022833"/>
    </source>
</evidence>
<dbReference type="InterPro" id="IPR000306">
    <property type="entry name" value="Znf_FYVE"/>
</dbReference>
<feature type="region of interest" description="Disordered" evidence="5">
    <location>
        <begin position="361"/>
        <end position="574"/>
    </location>
</feature>
<protein>
    <recommendedName>
        <fullName evidence="10">FYVE-type domain-containing protein</fullName>
    </recommendedName>
</protein>
<keyword evidence="1" id="KW-0479">Metal-binding</keyword>
<dbReference type="PROSITE" id="PS50848">
    <property type="entry name" value="START"/>
    <property type="match status" value="1"/>
</dbReference>
<feature type="domain" description="FYVE-type" evidence="6">
    <location>
        <begin position="265"/>
        <end position="327"/>
    </location>
</feature>
<feature type="compositionally biased region" description="Basic and acidic residues" evidence="5">
    <location>
        <begin position="1236"/>
        <end position="1284"/>
    </location>
</feature>
<evidence type="ECO:0008006" key="10">
    <source>
        <dbReference type="Google" id="ProtNLM"/>
    </source>
</evidence>
<feature type="compositionally biased region" description="Polar residues" evidence="5">
    <location>
        <begin position="847"/>
        <end position="856"/>
    </location>
</feature>
<feature type="compositionally biased region" description="Basic and acidic residues" evidence="5">
    <location>
        <begin position="1217"/>
        <end position="1227"/>
    </location>
</feature>